<feature type="transmembrane region" description="Helical" evidence="6">
    <location>
        <begin position="38"/>
        <end position="56"/>
    </location>
</feature>
<protein>
    <submittedName>
        <fullName evidence="8">O-antigen ligase domain-containing protein</fullName>
    </submittedName>
</protein>
<feature type="domain" description="O-antigen ligase-related" evidence="7">
    <location>
        <begin position="162"/>
        <end position="344"/>
    </location>
</feature>
<feature type="transmembrane region" description="Helical" evidence="6">
    <location>
        <begin position="94"/>
        <end position="111"/>
    </location>
</feature>
<feature type="transmembrane region" description="Helical" evidence="6">
    <location>
        <begin position="201"/>
        <end position="217"/>
    </location>
</feature>
<dbReference type="OrthoDB" id="742098at2"/>
<name>A0A4Z0Q7Q8_9BACT</name>
<accession>A0A4Z0Q7Q8</accession>
<dbReference type="InterPro" id="IPR007016">
    <property type="entry name" value="O-antigen_ligase-rel_domated"/>
</dbReference>
<evidence type="ECO:0000259" key="7">
    <source>
        <dbReference type="Pfam" id="PF04932"/>
    </source>
</evidence>
<dbReference type="EMBL" id="SRLC01000001">
    <property type="protein sequence ID" value="TGE25091.1"/>
    <property type="molecule type" value="Genomic_DNA"/>
</dbReference>
<evidence type="ECO:0000313" key="8">
    <source>
        <dbReference type="EMBL" id="TGE25091.1"/>
    </source>
</evidence>
<evidence type="ECO:0000256" key="5">
    <source>
        <dbReference type="SAM" id="MobiDB-lite"/>
    </source>
</evidence>
<proteinExistence type="predicted"/>
<feature type="transmembrane region" description="Helical" evidence="6">
    <location>
        <begin position="332"/>
        <end position="352"/>
    </location>
</feature>
<keyword evidence="9" id="KW-1185">Reference proteome</keyword>
<feature type="transmembrane region" description="Helical" evidence="6">
    <location>
        <begin position="229"/>
        <end position="249"/>
    </location>
</feature>
<reference evidence="8 9" key="1">
    <citation type="submission" date="2019-04" db="EMBL/GenBank/DDBJ databases">
        <authorList>
            <person name="Feng G."/>
            <person name="Zhang J."/>
            <person name="Zhu H."/>
        </authorList>
    </citation>
    <scope>NUCLEOTIDE SEQUENCE [LARGE SCALE GENOMIC DNA]</scope>
    <source>
        <strain evidence="8 9">JCM 31653</strain>
    </source>
</reference>
<feature type="transmembrane region" description="Helical" evidence="6">
    <location>
        <begin position="65"/>
        <end position="88"/>
    </location>
</feature>
<sequence>MKLNLRFLYLLPLLAILLTDRALGEFVFGTDEVRPAELLFVYALAGGSVLLGLLYYRRLEPLVRWWLLAVLACIGALCLESYGGWGVWAKYPHVFSKFSVLLPLFGLYAYYRRYPAPSYRQLVAVLFPALLLSLVVFHRDALSLGSFLETERGFGVNSAYLLLLVALLCLNWYLTRGEMLSGLSFLLALALIVFLQHRTVWICSALAIALNLGLLALRVPQAHNMGRRLTVLGTLALVVGLGSGLAVILDNPDVVNKFAANLDDLMHPTTQGTGSFRMHQYEAYIPLVDERPLAGWRLEGFEVPIQLYDEAGDQLWPDFTGHHFHSFYLDRLFYFGWLGLALVIVVPVVALLKALLRLTPISPELAALLAFSSTFFLFGFSYDWPSYIYGLLGLVLAAISYQTAPARTAPPAPVSQPEPALSLPSPA</sequence>
<evidence type="ECO:0000256" key="2">
    <source>
        <dbReference type="ARBA" id="ARBA00022692"/>
    </source>
</evidence>
<dbReference type="AlphaFoldDB" id="A0A4Z0Q7Q8"/>
<keyword evidence="8" id="KW-0436">Ligase</keyword>
<gene>
    <name evidence="8" type="ORF">E5K00_07800</name>
</gene>
<keyword evidence="2 6" id="KW-0812">Transmembrane</keyword>
<comment type="subcellular location">
    <subcellularLocation>
        <location evidence="1">Membrane</location>
        <topology evidence="1">Multi-pass membrane protein</topology>
    </subcellularLocation>
</comment>
<dbReference type="GO" id="GO:0016020">
    <property type="term" value="C:membrane"/>
    <property type="evidence" value="ECO:0007669"/>
    <property type="project" value="UniProtKB-SubCell"/>
</dbReference>
<evidence type="ECO:0000313" key="9">
    <source>
        <dbReference type="Proteomes" id="UP000297549"/>
    </source>
</evidence>
<feature type="transmembrane region" description="Helical" evidence="6">
    <location>
        <begin position="364"/>
        <end position="381"/>
    </location>
</feature>
<evidence type="ECO:0000256" key="6">
    <source>
        <dbReference type="SAM" id="Phobius"/>
    </source>
</evidence>
<evidence type="ECO:0000256" key="4">
    <source>
        <dbReference type="ARBA" id="ARBA00023136"/>
    </source>
</evidence>
<dbReference type="Proteomes" id="UP000297549">
    <property type="component" value="Unassembled WGS sequence"/>
</dbReference>
<dbReference type="RefSeq" id="WP_135462670.1">
    <property type="nucleotide sequence ID" value="NZ_SRLC01000001.1"/>
</dbReference>
<evidence type="ECO:0000256" key="1">
    <source>
        <dbReference type="ARBA" id="ARBA00004141"/>
    </source>
</evidence>
<evidence type="ECO:0000256" key="3">
    <source>
        <dbReference type="ARBA" id="ARBA00022989"/>
    </source>
</evidence>
<comment type="caution">
    <text evidence="8">The sequence shown here is derived from an EMBL/GenBank/DDBJ whole genome shotgun (WGS) entry which is preliminary data.</text>
</comment>
<organism evidence="8 9">
    <name type="scientific">Hymenobacter aquaticus</name>
    <dbReference type="NCBI Taxonomy" id="1867101"/>
    <lineage>
        <taxon>Bacteria</taxon>
        <taxon>Pseudomonadati</taxon>
        <taxon>Bacteroidota</taxon>
        <taxon>Cytophagia</taxon>
        <taxon>Cytophagales</taxon>
        <taxon>Hymenobacteraceae</taxon>
        <taxon>Hymenobacter</taxon>
    </lineage>
</organism>
<feature type="transmembrane region" description="Helical" evidence="6">
    <location>
        <begin position="154"/>
        <end position="174"/>
    </location>
</feature>
<dbReference type="Pfam" id="PF04932">
    <property type="entry name" value="Wzy_C"/>
    <property type="match status" value="1"/>
</dbReference>
<feature type="transmembrane region" description="Helical" evidence="6">
    <location>
        <begin position="123"/>
        <end position="142"/>
    </location>
</feature>
<keyword evidence="4 6" id="KW-0472">Membrane</keyword>
<keyword evidence="3 6" id="KW-1133">Transmembrane helix</keyword>
<feature type="transmembrane region" description="Helical" evidence="6">
    <location>
        <begin position="179"/>
        <end position="195"/>
    </location>
</feature>
<dbReference type="GO" id="GO:0016874">
    <property type="term" value="F:ligase activity"/>
    <property type="evidence" value="ECO:0007669"/>
    <property type="project" value="UniProtKB-KW"/>
</dbReference>
<feature type="region of interest" description="Disordered" evidence="5">
    <location>
        <begin position="408"/>
        <end position="427"/>
    </location>
</feature>